<dbReference type="AlphaFoldDB" id="A0A7Y4IQ51"/>
<feature type="active site" description="Nucleophile" evidence="4">
    <location>
        <position position="81"/>
    </location>
</feature>
<keyword evidence="1 4" id="KW-0378">Hydrolase</keyword>
<dbReference type="GO" id="GO:0016042">
    <property type="term" value="P:lipid catabolic process"/>
    <property type="evidence" value="ECO:0007669"/>
    <property type="project" value="UniProtKB-UniRule"/>
</dbReference>
<dbReference type="PANTHER" id="PTHR14226">
    <property type="entry name" value="NEUROPATHY TARGET ESTERASE/SWISS CHEESE D.MELANOGASTER"/>
    <property type="match status" value="1"/>
</dbReference>
<accession>A0A7Y4IQ51</accession>
<dbReference type="InterPro" id="IPR002641">
    <property type="entry name" value="PNPLA_dom"/>
</dbReference>
<evidence type="ECO:0000259" key="6">
    <source>
        <dbReference type="PROSITE" id="PS51635"/>
    </source>
</evidence>
<dbReference type="SUPFAM" id="SSF52151">
    <property type="entry name" value="FabD/lysophospholipase-like"/>
    <property type="match status" value="1"/>
</dbReference>
<evidence type="ECO:0000256" key="3">
    <source>
        <dbReference type="ARBA" id="ARBA00023098"/>
    </source>
</evidence>
<dbReference type="Pfam" id="PF01734">
    <property type="entry name" value="Patatin"/>
    <property type="match status" value="1"/>
</dbReference>
<proteinExistence type="predicted"/>
<feature type="short sequence motif" description="DGA/G" evidence="4">
    <location>
        <begin position="205"/>
        <end position="207"/>
    </location>
</feature>
<dbReference type="GO" id="GO:0016787">
    <property type="term" value="F:hydrolase activity"/>
    <property type="evidence" value="ECO:0007669"/>
    <property type="project" value="UniProtKB-UniRule"/>
</dbReference>
<evidence type="ECO:0000256" key="1">
    <source>
        <dbReference type="ARBA" id="ARBA00022801"/>
    </source>
</evidence>
<dbReference type="PROSITE" id="PS51635">
    <property type="entry name" value="PNPLA"/>
    <property type="match status" value="1"/>
</dbReference>
<feature type="domain" description="PNPLA" evidence="6">
    <location>
        <begin position="48"/>
        <end position="218"/>
    </location>
</feature>
<evidence type="ECO:0000313" key="7">
    <source>
        <dbReference type="EMBL" id="NOJ82720.1"/>
    </source>
</evidence>
<sequence length="323" mass="34332">MSMPDTRPVLSRRDALPVPRQSRTGRSMATPTHTPTLHELLAGKRFGLVLSAGYFGFYGHAGFLKGLAAAGLSPHAYAGTSAGGMVAAYAAAGTPVRDVEELVLRQTRANFWDPDPIGAVLNADAAGHGLTGLLKGERFRKLLDATLPVRTFEELPHPLLLVGANLTLGSHDVFTSGELAPRVHATCAYPGLFRAVPLEGSLYWDGGLVDKAPALSLHESAVGAELDAILVHYLPSKTRKVVGGPMAYAQGLAAGSAALRQDHFRLQLTVLEQKQVPVYVVVSNLPPVSPTTMERGFDALDQAKLAAERALARPPVPFAQAEW</sequence>
<evidence type="ECO:0000256" key="2">
    <source>
        <dbReference type="ARBA" id="ARBA00022963"/>
    </source>
</evidence>
<feature type="active site" description="Proton acceptor" evidence="4">
    <location>
        <position position="205"/>
    </location>
</feature>
<protein>
    <submittedName>
        <fullName evidence="7">Patatin</fullName>
    </submittedName>
</protein>
<dbReference type="PANTHER" id="PTHR14226:SF29">
    <property type="entry name" value="NEUROPATHY TARGET ESTERASE SWS"/>
    <property type="match status" value="1"/>
</dbReference>
<dbReference type="Proteomes" id="UP000533080">
    <property type="component" value="Unassembled WGS sequence"/>
</dbReference>
<gene>
    <name evidence="7" type="ORF">HNV28_31130</name>
</gene>
<comment type="caution">
    <text evidence="4">Lacks conserved residue(s) required for the propagation of feature annotation.</text>
</comment>
<evidence type="ECO:0000256" key="4">
    <source>
        <dbReference type="PROSITE-ProRule" id="PRU01161"/>
    </source>
</evidence>
<organism evidence="7 8">
    <name type="scientific">Myxococcus xanthus</name>
    <dbReference type="NCBI Taxonomy" id="34"/>
    <lineage>
        <taxon>Bacteria</taxon>
        <taxon>Pseudomonadati</taxon>
        <taxon>Myxococcota</taxon>
        <taxon>Myxococcia</taxon>
        <taxon>Myxococcales</taxon>
        <taxon>Cystobacterineae</taxon>
        <taxon>Myxococcaceae</taxon>
        <taxon>Myxococcus</taxon>
    </lineage>
</organism>
<name>A0A7Y4IQ51_MYXXA</name>
<dbReference type="Gene3D" id="3.40.1090.10">
    <property type="entry name" value="Cytosolic phospholipase A2 catalytic domain"/>
    <property type="match status" value="2"/>
</dbReference>
<feature type="region of interest" description="Disordered" evidence="5">
    <location>
        <begin position="1"/>
        <end position="34"/>
    </location>
</feature>
<dbReference type="InterPro" id="IPR050301">
    <property type="entry name" value="NTE"/>
</dbReference>
<reference evidence="7 8" key="1">
    <citation type="submission" date="2020-05" db="EMBL/GenBank/DDBJ databases">
        <authorList>
            <person name="Whitworth D."/>
        </authorList>
    </citation>
    <scope>NUCLEOTIDE SEQUENCE [LARGE SCALE GENOMIC DNA]</scope>
    <source>
        <strain evidence="7 8">AM005</strain>
    </source>
</reference>
<evidence type="ECO:0000256" key="5">
    <source>
        <dbReference type="SAM" id="MobiDB-lite"/>
    </source>
</evidence>
<dbReference type="InterPro" id="IPR016035">
    <property type="entry name" value="Acyl_Trfase/lysoPLipase"/>
</dbReference>
<keyword evidence="2 4" id="KW-0442">Lipid degradation</keyword>
<evidence type="ECO:0000313" key="8">
    <source>
        <dbReference type="Proteomes" id="UP000533080"/>
    </source>
</evidence>
<dbReference type="EMBL" id="JABFNT010000142">
    <property type="protein sequence ID" value="NOJ82720.1"/>
    <property type="molecule type" value="Genomic_DNA"/>
</dbReference>
<feature type="short sequence motif" description="GXSXG" evidence="4">
    <location>
        <begin position="79"/>
        <end position="83"/>
    </location>
</feature>
<comment type="caution">
    <text evidence="7">The sequence shown here is derived from an EMBL/GenBank/DDBJ whole genome shotgun (WGS) entry which is preliminary data.</text>
</comment>
<keyword evidence="3 4" id="KW-0443">Lipid metabolism</keyword>